<gene>
    <name evidence="2" type="primary">rbfA</name>
    <name evidence="3" type="ORF">A2V58_07370</name>
</gene>
<dbReference type="EMBL" id="MFSV01000092">
    <property type="protein sequence ID" value="OGI58045.1"/>
    <property type="molecule type" value="Genomic_DNA"/>
</dbReference>
<name>A0A1F6UKZ2_9PROT</name>
<dbReference type="Proteomes" id="UP000177950">
    <property type="component" value="Unassembled WGS sequence"/>
</dbReference>
<comment type="caution">
    <text evidence="3">The sequence shown here is derived from an EMBL/GenBank/DDBJ whole genome shotgun (WGS) entry which is preliminary data.</text>
</comment>
<dbReference type="GO" id="GO:0043024">
    <property type="term" value="F:ribosomal small subunit binding"/>
    <property type="evidence" value="ECO:0007669"/>
    <property type="project" value="TreeGrafter"/>
</dbReference>
<dbReference type="PANTHER" id="PTHR33515">
    <property type="entry name" value="RIBOSOME-BINDING FACTOR A, CHLOROPLASTIC-RELATED"/>
    <property type="match status" value="1"/>
</dbReference>
<dbReference type="AlphaFoldDB" id="A0A1F6UKZ2"/>
<dbReference type="InterPro" id="IPR023799">
    <property type="entry name" value="RbfA_dom_sf"/>
</dbReference>
<sequence>MGKETGRTRRIAELLQRELADLIRREVHDPRVKPLTVTSVDVSSDLSHAKVYITQLTGVEQAAETLKALKNASGFLRHALRDRVLLRVIPQLHFLYDESVEEGAKISRLIDRALAQDSGQDRDKKPE</sequence>
<protein>
    <recommendedName>
        <fullName evidence="2">Ribosome-binding factor A</fullName>
    </recommendedName>
</protein>
<proteinExistence type="inferred from homology"/>
<dbReference type="Gene3D" id="3.30.300.20">
    <property type="match status" value="1"/>
</dbReference>
<keyword evidence="1 2" id="KW-0690">Ribosome biogenesis</keyword>
<evidence type="ECO:0000256" key="2">
    <source>
        <dbReference type="HAMAP-Rule" id="MF_00003"/>
    </source>
</evidence>
<accession>A0A1F6UKZ2</accession>
<dbReference type="InterPro" id="IPR000238">
    <property type="entry name" value="RbfA"/>
</dbReference>
<organism evidence="3 4">
    <name type="scientific">Candidatus Muproteobacteria bacterium RBG_19FT_COMBO_61_10</name>
    <dbReference type="NCBI Taxonomy" id="1817761"/>
    <lineage>
        <taxon>Bacteria</taxon>
        <taxon>Pseudomonadati</taxon>
        <taxon>Pseudomonadota</taxon>
        <taxon>Candidatus Muproteobacteria</taxon>
    </lineage>
</organism>
<dbReference type="PROSITE" id="PS01319">
    <property type="entry name" value="RBFA"/>
    <property type="match status" value="1"/>
</dbReference>
<comment type="subcellular location">
    <subcellularLocation>
        <location evidence="2">Cytoplasm</location>
    </subcellularLocation>
</comment>
<dbReference type="GO" id="GO:0005829">
    <property type="term" value="C:cytosol"/>
    <property type="evidence" value="ECO:0007669"/>
    <property type="project" value="TreeGrafter"/>
</dbReference>
<dbReference type="PANTHER" id="PTHR33515:SF1">
    <property type="entry name" value="RIBOSOME-BINDING FACTOR A, CHLOROPLASTIC-RELATED"/>
    <property type="match status" value="1"/>
</dbReference>
<evidence type="ECO:0000313" key="3">
    <source>
        <dbReference type="EMBL" id="OGI58045.1"/>
    </source>
</evidence>
<reference evidence="3 4" key="1">
    <citation type="journal article" date="2016" name="Nat. Commun.">
        <title>Thousands of microbial genomes shed light on interconnected biogeochemical processes in an aquifer system.</title>
        <authorList>
            <person name="Anantharaman K."/>
            <person name="Brown C.T."/>
            <person name="Hug L.A."/>
            <person name="Sharon I."/>
            <person name="Castelle C.J."/>
            <person name="Probst A.J."/>
            <person name="Thomas B.C."/>
            <person name="Singh A."/>
            <person name="Wilkins M.J."/>
            <person name="Karaoz U."/>
            <person name="Brodie E.L."/>
            <person name="Williams K.H."/>
            <person name="Hubbard S.S."/>
            <person name="Banfield J.F."/>
        </authorList>
    </citation>
    <scope>NUCLEOTIDE SEQUENCE [LARGE SCALE GENOMIC DNA]</scope>
</reference>
<keyword evidence="2" id="KW-0963">Cytoplasm</keyword>
<comment type="function">
    <text evidence="2">One of several proteins that assist in the late maturation steps of the functional core of the 30S ribosomal subunit. Associates with free 30S ribosomal subunits (but not with 30S subunits that are part of 70S ribosomes or polysomes). Required for efficient processing of 16S rRNA. May interact with the 5'-terminal helix region of 16S rRNA.</text>
</comment>
<evidence type="ECO:0000313" key="4">
    <source>
        <dbReference type="Proteomes" id="UP000177950"/>
    </source>
</evidence>
<dbReference type="InterPro" id="IPR015946">
    <property type="entry name" value="KH_dom-like_a/b"/>
</dbReference>
<comment type="subunit">
    <text evidence="2">Monomer. Binds 30S ribosomal subunits, but not 50S ribosomal subunits or 70S ribosomes.</text>
</comment>
<dbReference type="NCBIfam" id="TIGR00082">
    <property type="entry name" value="rbfA"/>
    <property type="match status" value="1"/>
</dbReference>
<evidence type="ECO:0000256" key="1">
    <source>
        <dbReference type="ARBA" id="ARBA00022517"/>
    </source>
</evidence>
<dbReference type="InterPro" id="IPR020053">
    <property type="entry name" value="Ribosome-bd_factorA_CS"/>
</dbReference>
<dbReference type="SUPFAM" id="SSF89919">
    <property type="entry name" value="Ribosome-binding factor A, RbfA"/>
    <property type="match status" value="1"/>
</dbReference>
<dbReference type="Pfam" id="PF02033">
    <property type="entry name" value="RBFA"/>
    <property type="match status" value="1"/>
</dbReference>
<dbReference type="GO" id="GO:0030490">
    <property type="term" value="P:maturation of SSU-rRNA"/>
    <property type="evidence" value="ECO:0007669"/>
    <property type="project" value="UniProtKB-UniRule"/>
</dbReference>
<dbReference type="HAMAP" id="MF_00003">
    <property type="entry name" value="RbfA"/>
    <property type="match status" value="1"/>
</dbReference>
<comment type="similarity">
    <text evidence="2">Belongs to the RbfA family.</text>
</comment>